<keyword evidence="3" id="KW-1185">Reference proteome</keyword>
<feature type="domain" description="N(4)-bis(aminopropyl)spermidine synthase C-terminal" evidence="1">
    <location>
        <begin position="126"/>
        <end position="310"/>
    </location>
</feature>
<dbReference type="PANTHER" id="PTHR23290">
    <property type="entry name" value="RRNA N6-ADENOSINE-METHYLTRANSFERASE METTL5"/>
    <property type="match status" value="1"/>
</dbReference>
<dbReference type="Proteomes" id="UP000613160">
    <property type="component" value="Unassembled WGS sequence"/>
</dbReference>
<evidence type="ECO:0000313" key="2">
    <source>
        <dbReference type="EMBL" id="GGD16747.1"/>
    </source>
</evidence>
<reference evidence="2" key="2">
    <citation type="submission" date="2020-09" db="EMBL/GenBank/DDBJ databases">
        <authorList>
            <person name="Sun Q."/>
            <person name="Zhou Y."/>
        </authorList>
    </citation>
    <scope>NUCLEOTIDE SEQUENCE</scope>
    <source>
        <strain evidence="2">CGMCC 1.15493</strain>
    </source>
</reference>
<proteinExistence type="predicted"/>
<dbReference type="InterPro" id="IPR051720">
    <property type="entry name" value="rRNA_MeTrfase/Polyamine_Synth"/>
</dbReference>
<organism evidence="2 3">
    <name type="scientific">Aureimonas glaciei</name>
    <dbReference type="NCBI Taxonomy" id="1776957"/>
    <lineage>
        <taxon>Bacteria</taxon>
        <taxon>Pseudomonadati</taxon>
        <taxon>Pseudomonadota</taxon>
        <taxon>Alphaproteobacteria</taxon>
        <taxon>Hyphomicrobiales</taxon>
        <taxon>Aurantimonadaceae</taxon>
        <taxon>Aureimonas</taxon>
    </lineage>
</organism>
<name>A0A917DA74_9HYPH</name>
<dbReference type="EMBL" id="BMJJ01000004">
    <property type="protein sequence ID" value="GGD16747.1"/>
    <property type="molecule type" value="Genomic_DNA"/>
</dbReference>
<dbReference type="PANTHER" id="PTHR23290:SF0">
    <property type="entry name" value="RRNA N6-ADENOSINE-METHYLTRANSFERASE METTL5"/>
    <property type="match status" value="1"/>
</dbReference>
<sequence length="396" mass="42544">MTDRETTGAAAPSRLTAIAAATDLREGAEGVALILRTAFRDGPLLLRDLAKAVRMPLPVVGAVRRELELAGLLDRGHGVELSLAGQDFCRDVLGVSARHDSRCSCCHGHGVVVAPDLERVLRLLEEHAALGPPVDVTLDQAPCTPETALRRALAMHEAGALDGRSIIILGDDDSMSVALMLLAQAIGARPRRLTVLELDPGRIAHLDGARQRHDLAFDLVAHDLREPLPADLAGRFDVFETDPPYTVDGMSLFVSRGLEALRSEPGLPGFLSYGDLAPDDLLDLQARLTEMGLVATRIRPSFNHYQGASILGSVGQLIDLKTTRRTKSVTGAETFAAPIYTGEVRPRERRYQCRACAAITEVGLAEAFATIEALKEKGCPSCGGTVFKRLHAKTAY</sequence>
<dbReference type="SUPFAM" id="SSF53335">
    <property type="entry name" value="S-adenosyl-L-methionine-dependent methyltransferases"/>
    <property type="match status" value="1"/>
</dbReference>
<dbReference type="InterPro" id="IPR002723">
    <property type="entry name" value="BpsA_C"/>
</dbReference>
<dbReference type="GO" id="GO:0006596">
    <property type="term" value="P:polyamine biosynthetic process"/>
    <property type="evidence" value="ECO:0007669"/>
    <property type="project" value="TreeGrafter"/>
</dbReference>
<protein>
    <recommendedName>
        <fullName evidence="1">N(4)-bis(aminopropyl)spermidine synthase C-terminal domain-containing protein</fullName>
    </recommendedName>
</protein>
<gene>
    <name evidence="2" type="ORF">GCM10011335_19500</name>
</gene>
<dbReference type="RefSeq" id="WP_188850417.1">
    <property type="nucleotide sequence ID" value="NZ_BMJJ01000004.1"/>
</dbReference>
<dbReference type="GO" id="GO:0016740">
    <property type="term" value="F:transferase activity"/>
    <property type="evidence" value="ECO:0007669"/>
    <property type="project" value="TreeGrafter"/>
</dbReference>
<dbReference type="AlphaFoldDB" id="A0A917DA74"/>
<dbReference type="Pfam" id="PF01861">
    <property type="entry name" value="BpsA_C"/>
    <property type="match status" value="1"/>
</dbReference>
<comment type="caution">
    <text evidence="2">The sequence shown here is derived from an EMBL/GenBank/DDBJ whole genome shotgun (WGS) entry which is preliminary data.</text>
</comment>
<dbReference type="InterPro" id="IPR029063">
    <property type="entry name" value="SAM-dependent_MTases_sf"/>
</dbReference>
<evidence type="ECO:0000313" key="3">
    <source>
        <dbReference type="Proteomes" id="UP000613160"/>
    </source>
</evidence>
<evidence type="ECO:0000259" key="1">
    <source>
        <dbReference type="Pfam" id="PF01861"/>
    </source>
</evidence>
<reference evidence="2" key="1">
    <citation type="journal article" date="2014" name="Int. J. Syst. Evol. Microbiol.">
        <title>Complete genome sequence of Corynebacterium casei LMG S-19264T (=DSM 44701T), isolated from a smear-ripened cheese.</title>
        <authorList>
            <consortium name="US DOE Joint Genome Institute (JGI-PGF)"/>
            <person name="Walter F."/>
            <person name="Albersmeier A."/>
            <person name="Kalinowski J."/>
            <person name="Ruckert C."/>
        </authorList>
    </citation>
    <scope>NUCLEOTIDE SEQUENCE</scope>
    <source>
        <strain evidence="2">CGMCC 1.15493</strain>
    </source>
</reference>
<accession>A0A917DA74</accession>
<dbReference type="Gene3D" id="3.40.50.150">
    <property type="entry name" value="Vaccinia Virus protein VP39"/>
    <property type="match status" value="1"/>
</dbReference>